<evidence type="ECO:0000313" key="2">
    <source>
        <dbReference type="EMBL" id="MBN4067424.1"/>
    </source>
</evidence>
<feature type="non-terminal residue" evidence="2">
    <location>
        <position position="73"/>
    </location>
</feature>
<evidence type="ECO:0000313" key="3">
    <source>
        <dbReference type="Proteomes" id="UP000722121"/>
    </source>
</evidence>
<organism evidence="2 3">
    <name type="scientific">Simkania negevensis</name>
    <dbReference type="NCBI Taxonomy" id="83561"/>
    <lineage>
        <taxon>Bacteria</taxon>
        <taxon>Pseudomonadati</taxon>
        <taxon>Chlamydiota</taxon>
        <taxon>Chlamydiia</taxon>
        <taxon>Parachlamydiales</taxon>
        <taxon>Simkaniaceae</taxon>
        <taxon>Simkania</taxon>
    </lineage>
</organism>
<keyword evidence="1" id="KW-1133">Transmembrane helix</keyword>
<keyword evidence="1" id="KW-0812">Transmembrane</keyword>
<gene>
    <name evidence="2" type="ORF">JYU14_05010</name>
</gene>
<reference evidence="2 3" key="1">
    <citation type="submission" date="2021-02" db="EMBL/GenBank/DDBJ databases">
        <title>Activity-based single-cell genomes from oceanic crustal fluid captures similar information to metagenomic and metatranscriptomic surveys with orders of magnitude less sampling.</title>
        <authorList>
            <person name="D'Angelo T.S."/>
            <person name="Orcutt B.N."/>
        </authorList>
    </citation>
    <scope>NUCLEOTIDE SEQUENCE [LARGE SCALE GENOMIC DNA]</scope>
    <source>
        <strain evidence="2">AH-315-G07</strain>
    </source>
</reference>
<keyword evidence="1" id="KW-0472">Membrane</keyword>
<protein>
    <submittedName>
        <fullName evidence="2">Uncharacterized protein</fullName>
    </submittedName>
</protein>
<keyword evidence="3" id="KW-1185">Reference proteome</keyword>
<accession>A0ABS3AVC4</accession>
<sequence>MLKVESKDRKKLTVRMQETSSFWTTTMFKALVAALAMHFAAFLAVDIKRNSHKEKQPLPPISVEIDIGSQVVN</sequence>
<dbReference type="Proteomes" id="UP000722121">
    <property type="component" value="Unassembled WGS sequence"/>
</dbReference>
<comment type="caution">
    <text evidence="2">The sequence shown here is derived from an EMBL/GenBank/DDBJ whole genome shotgun (WGS) entry which is preliminary data.</text>
</comment>
<proteinExistence type="predicted"/>
<name>A0ABS3AVC4_9BACT</name>
<feature type="transmembrane region" description="Helical" evidence="1">
    <location>
        <begin position="20"/>
        <end position="45"/>
    </location>
</feature>
<dbReference type="EMBL" id="JAFITR010000140">
    <property type="protein sequence ID" value="MBN4067424.1"/>
    <property type="molecule type" value="Genomic_DNA"/>
</dbReference>
<evidence type="ECO:0000256" key="1">
    <source>
        <dbReference type="SAM" id="Phobius"/>
    </source>
</evidence>